<gene>
    <name evidence="2" type="ORF">GGX14DRAFT_401186</name>
</gene>
<dbReference type="EMBL" id="JARJCW010000067">
    <property type="protein sequence ID" value="KAJ7199584.1"/>
    <property type="molecule type" value="Genomic_DNA"/>
</dbReference>
<evidence type="ECO:0000256" key="1">
    <source>
        <dbReference type="SAM" id="SignalP"/>
    </source>
</evidence>
<dbReference type="Proteomes" id="UP001219525">
    <property type="component" value="Unassembled WGS sequence"/>
</dbReference>
<comment type="caution">
    <text evidence="2">The sequence shown here is derived from an EMBL/GenBank/DDBJ whole genome shotgun (WGS) entry which is preliminary data.</text>
</comment>
<sequence length="252" mass="28706">MWHPMVLQLMMPIFHMCSCSIWDSSFPILHKCSLECDSISIPTWKPLPTPKAQLAPVFILKTPLKFEIMLSPVTKANHNEFTNIQRGKAGWLMASNRGIWLTINLQMDYLHMDRKAKLGEYVKIGSKMLGGQALRLVDKDNKLLSLLFTLPSEYHQLLSDAAMHICTCMPGEFQSTNSQDESFEFLACHYSWYAWYSLWTYQAALWTGICPLGHIQGLGTCSDMSNLVGHSPSLWTYTNNWKEALQPEGKPT</sequence>
<feature type="chain" id="PRO_5042060575" evidence="1">
    <location>
        <begin position="20"/>
        <end position="252"/>
    </location>
</feature>
<reference evidence="2" key="1">
    <citation type="submission" date="2023-03" db="EMBL/GenBank/DDBJ databases">
        <title>Massive genome expansion in bonnet fungi (Mycena s.s.) driven by repeated elements and novel gene families across ecological guilds.</title>
        <authorList>
            <consortium name="Lawrence Berkeley National Laboratory"/>
            <person name="Harder C.B."/>
            <person name="Miyauchi S."/>
            <person name="Viragh M."/>
            <person name="Kuo A."/>
            <person name="Thoen E."/>
            <person name="Andreopoulos B."/>
            <person name="Lu D."/>
            <person name="Skrede I."/>
            <person name="Drula E."/>
            <person name="Henrissat B."/>
            <person name="Morin E."/>
            <person name="Kohler A."/>
            <person name="Barry K."/>
            <person name="LaButti K."/>
            <person name="Morin E."/>
            <person name="Salamov A."/>
            <person name="Lipzen A."/>
            <person name="Mereny Z."/>
            <person name="Hegedus B."/>
            <person name="Baldrian P."/>
            <person name="Stursova M."/>
            <person name="Weitz H."/>
            <person name="Taylor A."/>
            <person name="Grigoriev I.V."/>
            <person name="Nagy L.G."/>
            <person name="Martin F."/>
            <person name="Kauserud H."/>
        </authorList>
    </citation>
    <scope>NUCLEOTIDE SEQUENCE</scope>
    <source>
        <strain evidence="2">9144</strain>
    </source>
</reference>
<protein>
    <submittedName>
        <fullName evidence="2">Uncharacterized protein</fullName>
    </submittedName>
</protein>
<name>A0AAD6YAN3_9AGAR</name>
<keyword evidence="1" id="KW-0732">Signal</keyword>
<organism evidence="2 3">
    <name type="scientific">Mycena pura</name>
    <dbReference type="NCBI Taxonomy" id="153505"/>
    <lineage>
        <taxon>Eukaryota</taxon>
        <taxon>Fungi</taxon>
        <taxon>Dikarya</taxon>
        <taxon>Basidiomycota</taxon>
        <taxon>Agaricomycotina</taxon>
        <taxon>Agaricomycetes</taxon>
        <taxon>Agaricomycetidae</taxon>
        <taxon>Agaricales</taxon>
        <taxon>Marasmiineae</taxon>
        <taxon>Mycenaceae</taxon>
        <taxon>Mycena</taxon>
    </lineage>
</organism>
<accession>A0AAD6YAN3</accession>
<dbReference type="AlphaFoldDB" id="A0AAD6YAN3"/>
<feature type="signal peptide" evidence="1">
    <location>
        <begin position="1"/>
        <end position="19"/>
    </location>
</feature>
<evidence type="ECO:0000313" key="2">
    <source>
        <dbReference type="EMBL" id="KAJ7199584.1"/>
    </source>
</evidence>
<evidence type="ECO:0000313" key="3">
    <source>
        <dbReference type="Proteomes" id="UP001219525"/>
    </source>
</evidence>
<proteinExistence type="predicted"/>
<keyword evidence="3" id="KW-1185">Reference proteome</keyword>